<accession>A0ABR1U6E9</accession>
<dbReference type="CDD" id="cd14688">
    <property type="entry name" value="bZIP_YAP"/>
    <property type="match status" value="1"/>
</dbReference>
<comment type="caution">
    <text evidence="3">The sequence shown here is derived from an EMBL/GenBank/DDBJ whole genome shotgun (WGS) entry which is preliminary data.</text>
</comment>
<feature type="compositionally biased region" description="Low complexity" evidence="1">
    <location>
        <begin position="321"/>
        <end position="332"/>
    </location>
</feature>
<dbReference type="PROSITE" id="PS00036">
    <property type="entry name" value="BZIP_BASIC"/>
    <property type="match status" value="1"/>
</dbReference>
<feature type="compositionally biased region" description="Low complexity" evidence="1">
    <location>
        <begin position="174"/>
        <end position="188"/>
    </location>
</feature>
<dbReference type="EMBL" id="JAQQWM010000008">
    <property type="protein sequence ID" value="KAK8054292.1"/>
    <property type="molecule type" value="Genomic_DNA"/>
</dbReference>
<feature type="compositionally biased region" description="Polar residues" evidence="1">
    <location>
        <begin position="283"/>
        <end position="293"/>
    </location>
</feature>
<feature type="compositionally biased region" description="Low complexity" evidence="1">
    <location>
        <begin position="302"/>
        <end position="313"/>
    </location>
</feature>
<feature type="compositionally biased region" description="Basic residues" evidence="1">
    <location>
        <begin position="221"/>
        <end position="231"/>
    </location>
</feature>
<name>A0ABR1U6E9_9PEZI</name>
<feature type="region of interest" description="Disordered" evidence="1">
    <location>
        <begin position="352"/>
        <end position="390"/>
    </location>
</feature>
<feature type="compositionally biased region" description="Pro residues" evidence="1">
    <location>
        <begin position="364"/>
        <end position="373"/>
    </location>
</feature>
<dbReference type="InterPro" id="IPR004827">
    <property type="entry name" value="bZIP"/>
</dbReference>
<feature type="compositionally biased region" description="Basic residues" evidence="1">
    <location>
        <begin position="20"/>
        <end position="32"/>
    </location>
</feature>
<feature type="region of interest" description="Disordered" evidence="1">
    <location>
        <begin position="273"/>
        <end position="336"/>
    </location>
</feature>
<proteinExistence type="predicted"/>
<feature type="domain" description="BZIP" evidence="2">
    <location>
        <begin position="14"/>
        <end position="29"/>
    </location>
</feature>
<gene>
    <name evidence="3" type="ORF">PG996_013593</name>
</gene>
<feature type="compositionally biased region" description="Polar residues" evidence="1">
    <location>
        <begin position="234"/>
        <end position="259"/>
    </location>
</feature>
<evidence type="ECO:0000256" key="1">
    <source>
        <dbReference type="SAM" id="MobiDB-lite"/>
    </source>
</evidence>
<sequence length="436" mass="47898">MEDSWENVSDATLRKRIQNRLAQRKHRQKSQKRGGVQDELAQGAAFAVPNYEWDFADFDGEQSAAQQNKSTPQQWEAHLHAHGIRNIVHGDNDIGVTADAGESAAIPGSSHDHGSTGFLNMSSYDTGGIAPPATIRPGPHPIMGMMTAPENGRPPEPHHHHQRPQQHRSFMGQSDSSSAPAKLAAAASQTTPPEKKRRRFSAPAPRDGRHTTYHHQLQQQRRQHPPQRPHRSPVSASEQLSPPTSISAPVSRTASRQQTRCFNLPVSRVAYDANDNDHYARPNSGTTNNSRMASHSHRELVPSSDASLAPSSAHEYTPHLSAAPSSSSQSSSTKVLQEHGIDLGQILSHVEEVEEQEGRSSPLSVPPTPPRTDPQPSSIWRRERPSSPSGLCLLTSEDDCDCAADYDIVREARQEESPCRRVSKVIVVYFDRDGDA</sequence>
<dbReference type="Proteomes" id="UP001446871">
    <property type="component" value="Unassembled WGS sequence"/>
</dbReference>
<reference evidence="3 4" key="1">
    <citation type="submission" date="2023-01" db="EMBL/GenBank/DDBJ databases">
        <title>Analysis of 21 Apiospora genomes using comparative genomics revels a genus with tremendous synthesis potential of carbohydrate active enzymes and secondary metabolites.</title>
        <authorList>
            <person name="Sorensen T."/>
        </authorList>
    </citation>
    <scope>NUCLEOTIDE SEQUENCE [LARGE SCALE GENOMIC DNA]</scope>
    <source>
        <strain evidence="3 4">CBS 83171</strain>
    </source>
</reference>
<organism evidence="3 4">
    <name type="scientific">Apiospora saccharicola</name>
    <dbReference type="NCBI Taxonomy" id="335842"/>
    <lineage>
        <taxon>Eukaryota</taxon>
        <taxon>Fungi</taxon>
        <taxon>Dikarya</taxon>
        <taxon>Ascomycota</taxon>
        <taxon>Pezizomycotina</taxon>
        <taxon>Sordariomycetes</taxon>
        <taxon>Xylariomycetidae</taxon>
        <taxon>Amphisphaeriales</taxon>
        <taxon>Apiosporaceae</taxon>
        <taxon>Apiospora</taxon>
    </lineage>
</organism>
<protein>
    <recommendedName>
        <fullName evidence="2">BZIP domain-containing protein</fullName>
    </recommendedName>
</protein>
<keyword evidence="4" id="KW-1185">Reference proteome</keyword>
<feature type="region of interest" description="Disordered" evidence="1">
    <location>
        <begin position="129"/>
        <end position="259"/>
    </location>
</feature>
<evidence type="ECO:0000313" key="3">
    <source>
        <dbReference type="EMBL" id="KAK8054292.1"/>
    </source>
</evidence>
<evidence type="ECO:0000259" key="2">
    <source>
        <dbReference type="PROSITE" id="PS00036"/>
    </source>
</evidence>
<feature type="region of interest" description="Disordered" evidence="1">
    <location>
        <begin position="20"/>
        <end position="41"/>
    </location>
</feature>
<evidence type="ECO:0000313" key="4">
    <source>
        <dbReference type="Proteomes" id="UP001446871"/>
    </source>
</evidence>